<dbReference type="EMBL" id="BFAG01000010">
    <property type="protein sequence ID" value="GBF06806.1"/>
    <property type="molecule type" value="Genomic_DNA"/>
</dbReference>
<sequence>MADLLRADGMDRRGRGQGRRPREESGGLRTELAAGPTPGGTGRAARWHPNGEGAAVEVARSVQGHLGLVQGPAERPGYWGTDHLTDPSSAALDRVGQSFVTYLIRK</sequence>
<name>A0A2I9D7Q1_9DEIO</name>
<dbReference type="Proteomes" id="UP000236569">
    <property type="component" value="Unassembled WGS sequence"/>
</dbReference>
<evidence type="ECO:0000256" key="1">
    <source>
        <dbReference type="SAM" id="MobiDB-lite"/>
    </source>
</evidence>
<accession>A0A2I9D7Q1</accession>
<feature type="compositionally biased region" description="Basic and acidic residues" evidence="1">
    <location>
        <begin position="1"/>
        <end position="26"/>
    </location>
</feature>
<gene>
    <name evidence="2" type="ORF">DAERI_100169</name>
</gene>
<comment type="caution">
    <text evidence="2">The sequence shown here is derived from an EMBL/GenBank/DDBJ whole genome shotgun (WGS) entry which is preliminary data.</text>
</comment>
<proteinExistence type="predicted"/>
<reference evidence="3" key="1">
    <citation type="submission" date="2018-01" db="EMBL/GenBank/DDBJ databases">
        <title>Draft Genome Sequence of the Radioresistant Bacterium Deinococcus aerius TR0125, Isolated from the Higher Atmosphere above Japan.</title>
        <authorList>
            <person name="Satoh K."/>
            <person name="Arai H."/>
            <person name="Sanzen T."/>
            <person name="Kawaguchi Y."/>
            <person name="Hayashi H."/>
            <person name="Yokobori S."/>
            <person name="Yamagishi A."/>
            <person name="Oono Y."/>
            <person name="Narumi I."/>
        </authorList>
    </citation>
    <scope>NUCLEOTIDE SEQUENCE [LARGE SCALE GENOMIC DNA]</scope>
    <source>
        <strain evidence="3">TR0125</strain>
    </source>
</reference>
<organism evidence="2 3">
    <name type="scientific">Deinococcus aerius</name>
    <dbReference type="NCBI Taxonomy" id="200253"/>
    <lineage>
        <taxon>Bacteria</taxon>
        <taxon>Thermotogati</taxon>
        <taxon>Deinococcota</taxon>
        <taxon>Deinococci</taxon>
        <taxon>Deinococcales</taxon>
        <taxon>Deinococcaceae</taxon>
        <taxon>Deinococcus</taxon>
    </lineage>
</organism>
<feature type="region of interest" description="Disordered" evidence="1">
    <location>
        <begin position="1"/>
        <end position="44"/>
    </location>
</feature>
<keyword evidence="3" id="KW-1185">Reference proteome</keyword>
<evidence type="ECO:0000313" key="2">
    <source>
        <dbReference type="EMBL" id="GBF06806.1"/>
    </source>
</evidence>
<evidence type="ECO:0000313" key="3">
    <source>
        <dbReference type="Proteomes" id="UP000236569"/>
    </source>
</evidence>
<protein>
    <submittedName>
        <fullName evidence="2">Uncharacterized protein</fullName>
    </submittedName>
</protein>
<dbReference type="AlphaFoldDB" id="A0A2I9D7Q1"/>